<keyword evidence="1" id="KW-0472">Membrane</keyword>
<organism evidence="3 4">
    <name type="scientific">Saccharata proteae CBS 121410</name>
    <dbReference type="NCBI Taxonomy" id="1314787"/>
    <lineage>
        <taxon>Eukaryota</taxon>
        <taxon>Fungi</taxon>
        <taxon>Dikarya</taxon>
        <taxon>Ascomycota</taxon>
        <taxon>Pezizomycotina</taxon>
        <taxon>Dothideomycetes</taxon>
        <taxon>Dothideomycetes incertae sedis</taxon>
        <taxon>Botryosphaeriales</taxon>
        <taxon>Saccharataceae</taxon>
        <taxon>Saccharata</taxon>
    </lineage>
</organism>
<dbReference type="SMART" id="SM00256">
    <property type="entry name" value="FBOX"/>
    <property type="match status" value="1"/>
</dbReference>
<dbReference type="Pfam" id="PF00646">
    <property type="entry name" value="F-box"/>
    <property type="match status" value="1"/>
</dbReference>
<evidence type="ECO:0000313" key="3">
    <source>
        <dbReference type="EMBL" id="KAF2091451.1"/>
    </source>
</evidence>
<evidence type="ECO:0000313" key="4">
    <source>
        <dbReference type="Proteomes" id="UP000799776"/>
    </source>
</evidence>
<accession>A0A9P4LYC4</accession>
<dbReference type="AlphaFoldDB" id="A0A9P4LYC4"/>
<dbReference type="SUPFAM" id="SSF81383">
    <property type="entry name" value="F-box domain"/>
    <property type="match status" value="1"/>
</dbReference>
<evidence type="ECO:0000259" key="2">
    <source>
        <dbReference type="SMART" id="SM00256"/>
    </source>
</evidence>
<dbReference type="InterPro" id="IPR036047">
    <property type="entry name" value="F-box-like_dom_sf"/>
</dbReference>
<name>A0A9P4LYC4_9PEZI</name>
<keyword evidence="1" id="KW-0812">Transmembrane</keyword>
<dbReference type="InterPro" id="IPR001810">
    <property type="entry name" value="F-box_dom"/>
</dbReference>
<dbReference type="Proteomes" id="UP000799776">
    <property type="component" value="Unassembled WGS sequence"/>
</dbReference>
<comment type="caution">
    <text evidence="3">The sequence shown here is derived from an EMBL/GenBank/DDBJ whole genome shotgun (WGS) entry which is preliminary data.</text>
</comment>
<dbReference type="OrthoDB" id="3800738at2759"/>
<reference evidence="3" key="1">
    <citation type="journal article" date="2020" name="Stud. Mycol.">
        <title>101 Dothideomycetes genomes: a test case for predicting lifestyles and emergence of pathogens.</title>
        <authorList>
            <person name="Haridas S."/>
            <person name="Albert R."/>
            <person name="Binder M."/>
            <person name="Bloem J."/>
            <person name="Labutti K."/>
            <person name="Salamov A."/>
            <person name="Andreopoulos B."/>
            <person name="Baker S."/>
            <person name="Barry K."/>
            <person name="Bills G."/>
            <person name="Bluhm B."/>
            <person name="Cannon C."/>
            <person name="Castanera R."/>
            <person name="Culley D."/>
            <person name="Daum C."/>
            <person name="Ezra D."/>
            <person name="Gonzalez J."/>
            <person name="Henrissat B."/>
            <person name="Kuo A."/>
            <person name="Liang C."/>
            <person name="Lipzen A."/>
            <person name="Lutzoni F."/>
            <person name="Magnuson J."/>
            <person name="Mondo S."/>
            <person name="Nolan M."/>
            <person name="Ohm R."/>
            <person name="Pangilinan J."/>
            <person name="Park H.-J."/>
            <person name="Ramirez L."/>
            <person name="Alfaro M."/>
            <person name="Sun H."/>
            <person name="Tritt A."/>
            <person name="Yoshinaga Y."/>
            <person name="Zwiers L.-H."/>
            <person name="Turgeon B."/>
            <person name="Goodwin S."/>
            <person name="Spatafora J."/>
            <person name="Crous P."/>
            <person name="Grigoriev I."/>
        </authorList>
    </citation>
    <scope>NUCLEOTIDE SEQUENCE</scope>
    <source>
        <strain evidence="3">CBS 121410</strain>
    </source>
</reference>
<gene>
    <name evidence="3" type="ORF">K490DRAFT_60891</name>
</gene>
<feature type="domain" description="F-box" evidence="2">
    <location>
        <begin position="105"/>
        <end position="145"/>
    </location>
</feature>
<feature type="transmembrane region" description="Helical" evidence="1">
    <location>
        <begin position="6"/>
        <end position="25"/>
    </location>
</feature>
<proteinExistence type="predicted"/>
<keyword evidence="1" id="KW-1133">Transmembrane helix</keyword>
<keyword evidence="4" id="KW-1185">Reference proteome</keyword>
<protein>
    <recommendedName>
        <fullName evidence="2">F-box domain-containing protein</fullName>
    </recommendedName>
</protein>
<dbReference type="Gene3D" id="1.20.1280.50">
    <property type="match status" value="1"/>
</dbReference>
<sequence length="296" mass="33395">MEHIVIGLLVAHLLAVVGAFIFFHWRKRRSRANGEHFKPLGGWFELPVMTDSDRTKHMHEADGELVNEMEVPPLEAVAGSLNLIHLSHEDIPDLSMSTPADLVLGTVELLEQILLCLPTRSVLSSQGVNRQWRSIIDSSSLLQRHLFFLSTTKETPEPLEAPGLNVGRDRPELLELPKPVLNELLAHHFRLGPLNNPDPDNDGGYLPMVSYRRDDVAVSQDQEAEPSWQRMFVTQPPARRVEVQVNGKGVPEGYAVWIENEEGVRMGEISAKLENTRKILHGATWRGKSMGWYFEL</sequence>
<dbReference type="EMBL" id="ML978711">
    <property type="protein sequence ID" value="KAF2091451.1"/>
    <property type="molecule type" value="Genomic_DNA"/>
</dbReference>
<evidence type="ECO:0000256" key="1">
    <source>
        <dbReference type="SAM" id="Phobius"/>
    </source>
</evidence>